<feature type="domain" description="RNA polymerase sigma-70 region 4" evidence="1">
    <location>
        <begin position="80"/>
        <end position="123"/>
    </location>
</feature>
<dbReference type="AlphaFoldDB" id="A0A1G7RP67"/>
<dbReference type="SUPFAM" id="SSF88659">
    <property type="entry name" value="Sigma3 and sigma4 domains of RNA polymerase sigma factors"/>
    <property type="match status" value="1"/>
</dbReference>
<dbReference type="GO" id="GO:0006352">
    <property type="term" value="P:DNA-templated transcription initiation"/>
    <property type="evidence" value="ECO:0007669"/>
    <property type="project" value="InterPro"/>
</dbReference>
<reference evidence="2 3" key="1">
    <citation type="submission" date="2016-10" db="EMBL/GenBank/DDBJ databases">
        <authorList>
            <person name="de Groot N.N."/>
        </authorList>
    </citation>
    <scope>NUCLEOTIDE SEQUENCE [LARGE SCALE GENOMIC DNA]</scope>
    <source>
        <strain evidence="2 3">DSM 569</strain>
    </source>
</reference>
<dbReference type="Gene3D" id="1.20.140.160">
    <property type="match status" value="1"/>
</dbReference>
<dbReference type="RefSeq" id="WP_019907357.1">
    <property type="nucleotide sequence ID" value="NZ_FNBS01000045.1"/>
</dbReference>
<dbReference type="InterPro" id="IPR013324">
    <property type="entry name" value="RNA_pol_sigma_r3/r4-like"/>
</dbReference>
<dbReference type="GO" id="GO:0003700">
    <property type="term" value="F:DNA-binding transcription factor activity"/>
    <property type="evidence" value="ECO:0007669"/>
    <property type="project" value="InterPro"/>
</dbReference>
<organism evidence="2 3">
    <name type="scientific">Thermoanaerobacter thermohydrosulfuricus</name>
    <name type="common">Clostridium thermohydrosulfuricum</name>
    <dbReference type="NCBI Taxonomy" id="1516"/>
    <lineage>
        <taxon>Bacteria</taxon>
        <taxon>Bacillati</taxon>
        <taxon>Bacillota</taxon>
        <taxon>Clostridia</taxon>
        <taxon>Thermoanaerobacterales</taxon>
        <taxon>Thermoanaerobacteraceae</taxon>
        <taxon>Thermoanaerobacter</taxon>
    </lineage>
</organism>
<proteinExistence type="predicted"/>
<gene>
    <name evidence="2" type="ORF">SAMN04244560_01823</name>
</gene>
<dbReference type="Pfam" id="PF04545">
    <property type="entry name" value="Sigma70_r4"/>
    <property type="match status" value="1"/>
</dbReference>
<accession>A0A1G7RP67</accession>
<name>A0A1G7RP67_THETY</name>
<evidence type="ECO:0000313" key="3">
    <source>
        <dbReference type="Proteomes" id="UP000183404"/>
    </source>
</evidence>
<evidence type="ECO:0000313" key="2">
    <source>
        <dbReference type="EMBL" id="SDG12618.1"/>
    </source>
</evidence>
<evidence type="ECO:0000259" key="1">
    <source>
        <dbReference type="Pfam" id="PF04545"/>
    </source>
</evidence>
<dbReference type="EMBL" id="FNBS01000045">
    <property type="protein sequence ID" value="SDG12618.1"/>
    <property type="molecule type" value="Genomic_DNA"/>
</dbReference>
<protein>
    <submittedName>
        <fullName evidence="2">RNA polymerase sporulation-specific sigma factor</fullName>
    </submittedName>
</protein>
<dbReference type="InterPro" id="IPR007630">
    <property type="entry name" value="RNA_pol_sigma70_r4"/>
</dbReference>
<sequence>MKEELAFIGYLARYVKLESVKLKKKYQEVKYRGLLILDAPRNNEESESKEEVIDSITYSYLSFEDEVIDKCMISKYKELLEPEEFEVLMLNIVEGVSQKEIASMLHKTQSCISKMKKRALRKLEEFIKEV</sequence>
<dbReference type="Proteomes" id="UP000183404">
    <property type="component" value="Unassembled WGS sequence"/>
</dbReference>